<comment type="caution">
    <text evidence="1">The sequence shown here is derived from an EMBL/GenBank/DDBJ whole genome shotgun (WGS) entry which is preliminary data.</text>
</comment>
<accession>A0ABT6I419</accession>
<evidence type="ECO:0000313" key="1">
    <source>
        <dbReference type="EMBL" id="MDH4572438.1"/>
    </source>
</evidence>
<protein>
    <submittedName>
        <fullName evidence="1">Uncharacterized protein</fullName>
    </submittedName>
</protein>
<sequence>MTLDAPTFCYPARQISAAYDAHICTDGVPDVETQYLARDRENGTPSSGYRPALYVPSKNHRIVIIDKCFGREGNARAWIADQVRLIAITRKRQKENNPCAN</sequence>
<evidence type="ECO:0000313" key="2">
    <source>
        <dbReference type="Proteomes" id="UP001162135"/>
    </source>
</evidence>
<proteinExistence type="predicted"/>
<dbReference type="RefSeq" id="WP_110716748.1">
    <property type="nucleotide sequence ID" value="NZ_PGFS01000001.1"/>
</dbReference>
<reference evidence="1" key="2">
    <citation type="submission" date="2017-11" db="EMBL/GenBank/DDBJ databases">
        <authorList>
            <person name="Das S.K."/>
        </authorList>
    </citation>
    <scope>NUCLEOTIDE SEQUENCE</scope>
    <source>
        <strain evidence="1">S4-41</strain>
    </source>
</reference>
<keyword evidence="2" id="KW-1185">Reference proteome</keyword>
<organism evidence="1 2">
    <name type="scientific">Salinicola acroporae</name>
    <dbReference type="NCBI Taxonomy" id="1541440"/>
    <lineage>
        <taxon>Bacteria</taxon>
        <taxon>Pseudomonadati</taxon>
        <taxon>Pseudomonadota</taxon>
        <taxon>Gammaproteobacteria</taxon>
        <taxon>Oceanospirillales</taxon>
        <taxon>Halomonadaceae</taxon>
        <taxon>Salinicola</taxon>
    </lineage>
</organism>
<dbReference type="Proteomes" id="UP001162135">
    <property type="component" value="Unassembled WGS sequence"/>
</dbReference>
<dbReference type="EMBL" id="PGFS01000001">
    <property type="protein sequence ID" value="MDH4572438.1"/>
    <property type="molecule type" value="Genomic_DNA"/>
</dbReference>
<gene>
    <name evidence="1" type="ORF">CUR86_08195</name>
</gene>
<reference evidence="1" key="1">
    <citation type="journal article" date="2015" name="Antonie Van Leeuwenhoek">
        <title>Comparative 16S rRNA signatures and multilocus sequence analysis for the genus Salinicola and description of Salinicola acroporae sp. nov., isolated from coral Acropora digitifera.</title>
        <authorList>
            <person name="Lepcha R.T."/>
            <person name="Poddar A."/>
            <person name="Schumann P."/>
            <person name="Das S.K."/>
        </authorList>
    </citation>
    <scope>NUCLEOTIDE SEQUENCE</scope>
    <source>
        <strain evidence="1">S4-41</strain>
    </source>
</reference>
<name>A0ABT6I419_9GAMM</name>